<name>A0AAP0PNG8_9MAGN</name>
<keyword evidence="1" id="KW-1133">Transmembrane helix</keyword>
<protein>
    <submittedName>
        <fullName evidence="2">Uncharacterized protein</fullName>
    </submittedName>
</protein>
<reference evidence="2 3" key="1">
    <citation type="submission" date="2024-01" db="EMBL/GenBank/DDBJ databases">
        <title>Genome assemblies of Stephania.</title>
        <authorList>
            <person name="Yang L."/>
        </authorList>
    </citation>
    <scope>NUCLEOTIDE SEQUENCE [LARGE SCALE GENOMIC DNA]</scope>
    <source>
        <strain evidence="2">JXDWG</strain>
        <tissue evidence="2">Leaf</tissue>
    </source>
</reference>
<keyword evidence="1" id="KW-0472">Membrane</keyword>
<keyword evidence="3" id="KW-1185">Reference proteome</keyword>
<accession>A0AAP0PNG8</accession>
<comment type="caution">
    <text evidence="2">The sequence shown here is derived from an EMBL/GenBank/DDBJ whole genome shotgun (WGS) entry which is preliminary data.</text>
</comment>
<proteinExistence type="predicted"/>
<sequence length="63" mass="6908">MLSSSHDTLPKLITPFPPLLPFIISITFCTFASIALSIPLPNSLPKKTNLPKSRTLARRTSLC</sequence>
<keyword evidence="1" id="KW-0812">Transmembrane</keyword>
<evidence type="ECO:0000256" key="1">
    <source>
        <dbReference type="SAM" id="Phobius"/>
    </source>
</evidence>
<feature type="transmembrane region" description="Helical" evidence="1">
    <location>
        <begin position="20"/>
        <end position="40"/>
    </location>
</feature>
<organism evidence="2 3">
    <name type="scientific">Stephania cephalantha</name>
    <dbReference type="NCBI Taxonomy" id="152367"/>
    <lineage>
        <taxon>Eukaryota</taxon>
        <taxon>Viridiplantae</taxon>
        <taxon>Streptophyta</taxon>
        <taxon>Embryophyta</taxon>
        <taxon>Tracheophyta</taxon>
        <taxon>Spermatophyta</taxon>
        <taxon>Magnoliopsida</taxon>
        <taxon>Ranunculales</taxon>
        <taxon>Menispermaceae</taxon>
        <taxon>Menispermoideae</taxon>
        <taxon>Cissampelideae</taxon>
        <taxon>Stephania</taxon>
    </lineage>
</organism>
<evidence type="ECO:0000313" key="3">
    <source>
        <dbReference type="Proteomes" id="UP001419268"/>
    </source>
</evidence>
<dbReference type="EMBL" id="JBBNAG010000003">
    <property type="protein sequence ID" value="KAK9148899.1"/>
    <property type="molecule type" value="Genomic_DNA"/>
</dbReference>
<evidence type="ECO:0000313" key="2">
    <source>
        <dbReference type="EMBL" id="KAK9148899.1"/>
    </source>
</evidence>
<gene>
    <name evidence="2" type="ORF">Scep_007656</name>
</gene>
<dbReference type="AlphaFoldDB" id="A0AAP0PNG8"/>
<dbReference type="Proteomes" id="UP001419268">
    <property type="component" value="Unassembled WGS sequence"/>
</dbReference>